<evidence type="ECO:0000313" key="1">
    <source>
        <dbReference type="EMBL" id="CAB4144867.1"/>
    </source>
</evidence>
<sequence>MTTFNYSIPLPRFRNEVDSGPLKTYLTDIKDHINSLNPQGWIFPNTPASQYQALLFGTGSAFTLSHVIRSSVALNNDAGAGTVGQFLQSDGDGTVSWQTAIPVTDGDKGDIVVSSLGTTWTIDTGAVTNTKLATDAVTTAKITNLNVTTAKIADLNVTNGKLAAGAVTQDKISYTTVTRTTTANAAVNEYILADTSSAPWTLTFPASANAGDKITVVDLKNTFATNNLTIARNGLKFENQSTDLVCNIRGFVATFFYVDATIGWKRIN</sequence>
<accession>A0A6J5MGC0</accession>
<gene>
    <name evidence="1" type="ORF">UFOVP455_79</name>
</gene>
<evidence type="ECO:0008006" key="2">
    <source>
        <dbReference type="Google" id="ProtNLM"/>
    </source>
</evidence>
<proteinExistence type="predicted"/>
<dbReference type="EMBL" id="LR796427">
    <property type="protein sequence ID" value="CAB4144867.1"/>
    <property type="molecule type" value="Genomic_DNA"/>
</dbReference>
<name>A0A6J5MGC0_9CAUD</name>
<reference evidence="1" key="1">
    <citation type="submission" date="2020-04" db="EMBL/GenBank/DDBJ databases">
        <authorList>
            <person name="Chiriac C."/>
            <person name="Salcher M."/>
            <person name="Ghai R."/>
            <person name="Kavagutti S V."/>
        </authorList>
    </citation>
    <scope>NUCLEOTIDE SEQUENCE</scope>
</reference>
<organism evidence="1">
    <name type="scientific">uncultured Caudovirales phage</name>
    <dbReference type="NCBI Taxonomy" id="2100421"/>
    <lineage>
        <taxon>Viruses</taxon>
        <taxon>Duplodnaviria</taxon>
        <taxon>Heunggongvirae</taxon>
        <taxon>Uroviricota</taxon>
        <taxon>Caudoviricetes</taxon>
        <taxon>Peduoviridae</taxon>
        <taxon>Maltschvirus</taxon>
        <taxon>Maltschvirus maltsch</taxon>
    </lineage>
</organism>
<protein>
    <recommendedName>
        <fullName evidence="2">Tail fiber protein</fullName>
    </recommendedName>
</protein>